<evidence type="ECO:0000256" key="1">
    <source>
        <dbReference type="ARBA" id="ARBA00010154"/>
    </source>
</evidence>
<evidence type="ECO:0000256" key="4">
    <source>
        <dbReference type="PIRSR" id="PIRSR600888-3"/>
    </source>
</evidence>
<dbReference type="PANTHER" id="PTHR10491">
    <property type="entry name" value="DTDP-4-DEHYDRORHAMNOSE REDUCTASE"/>
    <property type="match status" value="1"/>
</dbReference>
<dbReference type="EMBL" id="AP019307">
    <property type="protein sequence ID" value="BBH17066.1"/>
    <property type="molecule type" value="Genomic_DNA"/>
</dbReference>
<dbReference type="InterPro" id="IPR000888">
    <property type="entry name" value="RmlC-like"/>
</dbReference>
<dbReference type="KEGG" id="nbe:Back2_13530"/>
<evidence type="ECO:0000313" key="7">
    <source>
        <dbReference type="EMBL" id="BBH17066.1"/>
    </source>
</evidence>
<dbReference type="InterPro" id="IPR036291">
    <property type="entry name" value="NAD(P)-bd_dom_sf"/>
</dbReference>
<dbReference type="Proteomes" id="UP000271573">
    <property type="component" value="Chromosome"/>
</dbReference>
<dbReference type="GO" id="GO:0019305">
    <property type="term" value="P:dTDP-rhamnose biosynthetic process"/>
    <property type="evidence" value="ECO:0007669"/>
    <property type="project" value="UniProtKB-UniPathway"/>
</dbReference>
<dbReference type="OrthoDB" id="9803892at2"/>
<dbReference type="InterPro" id="IPR029903">
    <property type="entry name" value="RmlD-like-bd"/>
</dbReference>
<dbReference type="Gene3D" id="2.60.120.10">
    <property type="entry name" value="Jelly Rolls"/>
    <property type="match status" value="1"/>
</dbReference>
<comment type="similarity">
    <text evidence="2 5">Belongs to the dTDP-4-dehydrorhamnose reductase family.</text>
</comment>
<dbReference type="SUPFAM" id="SSF51735">
    <property type="entry name" value="NAD(P)-binding Rossmann-fold domains"/>
    <property type="match status" value="1"/>
</dbReference>
<evidence type="ECO:0000256" key="2">
    <source>
        <dbReference type="ARBA" id="ARBA00010944"/>
    </source>
</evidence>
<evidence type="ECO:0000259" key="6">
    <source>
        <dbReference type="Pfam" id="PF04321"/>
    </source>
</evidence>
<dbReference type="InterPro" id="IPR005913">
    <property type="entry name" value="dTDP_dehydrorham_reduct"/>
</dbReference>
<evidence type="ECO:0000256" key="5">
    <source>
        <dbReference type="RuleBase" id="RU364082"/>
    </source>
</evidence>
<dbReference type="SUPFAM" id="SSF51182">
    <property type="entry name" value="RmlC-like cupins"/>
    <property type="match status" value="1"/>
</dbReference>
<dbReference type="Gene3D" id="3.40.50.720">
    <property type="entry name" value="NAD(P)-binding Rossmann-like Domain"/>
    <property type="match status" value="1"/>
</dbReference>
<keyword evidence="5" id="KW-0560">Oxidoreductase</keyword>
<comment type="function">
    <text evidence="5">Catalyzes the reduction of dTDP-6-deoxy-L-lyxo-4-hexulose to yield dTDP-L-rhamnose.</text>
</comment>
<protein>
    <recommendedName>
        <fullName evidence="5">dTDP-4-dehydrorhamnose reductase</fullName>
        <ecNumber evidence="5">1.1.1.133</ecNumber>
    </recommendedName>
</protein>
<feature type="site" description="Participates in a stacking interaction with the thymidine ring of dTDP-4-oxo-6-deoxyglucose" evidence="4">
    <location>
        <position position="135"/>
    </location>
</feature>
<comment type="pathway">
    <text evidence="5">Carbohydrate biosynthesis; dTDP-L-rhamnose biosynthesis.</text>
</comment>
<evidence type="ECO:0000256" key="3">
    <source>
        <dbReference type="PIRSR" id="PIRSR600888-1"/>
    </source>
</evidence>
<proteinExistence type="inferred from homology"/>
<dbReference type="RefSeq" id="WP_125567930.1">
    <property type="nucleotide sequence ID" value="NZ_AP019307.1"/>
</dbReference>
<reference evidence="7 8" key="1">
    <citation type="submission" date="2018-11" db="EMBL/GenBank/DDBJ databases">
        <title>Complete genome sequence of Nocardioides baekrokdamisoli strain KCTC 39748.</title>
        <authorList>
            <person name="Kang S.W."/>
            <person name="Lee K.C."/>
            <person name="Kim K.K."/>
            <person name="Kim J.S."/>
            <person name="Kim D.S."/>
            <person name="Ko S.H."/>
            <person name="Yang S.H."/>
            <person name="Shin Y.K."/>
            <person name="Lee J.S."/>
        </authorList>
    </citation>
    <scope>NUCLEOTIDE SEQUENCE [LARGE SCALE GENOMIC DNA]</scope>
    <source>
        <strain evidence="7 8">KCTC 39748</strain>
    </source>
</reference>
<dbReference type="PANTHER" id="PTHR10491:SF4">
    <property type="entry name" value="METHIONINE ADENOSYLTRANSFERASE 2 SUBUNIT BETA"/>
    <property type="match status" value="1"/>
</dbReference>
<organism evidence="7 8">
    <name type="scientific">Nocardioides baekrokdamisoli</name>
    <dbReference type="NCBI Taxonomy" id="1804624"/>
    <lineage>
        <taxon>Bacteria</taxon>
        <taxon>Bacillati</taxon>
        <taxon>Actinomycetota</taxon>
        <taxon>Actinomycetes</taxon>
        <taxon>Propionibacteriales</taxon>
        <taxon>Nocardioidaceae</taxon>
        <taxon>Nocardioides</taxon>
    </lineage>
</organism>
<dbReference type="GO" id="GO:0008831">
    <property type="term" value="F:dTDP-4-dehydrorhamnose reductase activity"/>
    <property type="evidence" value="ECO:0007669"/>
    <property type="project" value="UniProtKB-EC"/>
</dbReference>
<feature type="active site" description="Proton donor" evidence="3">
    <location>
        <position position="129"/>
    </location>
</feature>
<feature type="domain" description="RmlD-like substrate binding" evidence="6">
    <location>
        <begin position="186"/>
        <end position="464"/>
    </location>
</feature>
<dbReference type="Pfam" id="PF04321">
    <property type="entry name" value="RmlD_sub_bind"/>
    <property type="match status" value="1"/>
</dbReference>
<dbReference type="InterPro" id="IPR011051">
    <property type="entry name" value="RmlC_Cupin_sf"/>
</dbReference>
<dbReference type="Gene3D" id="3.90.25.10">
    <property type="entry name" value="UDP-galactose 4-epimerase, domain 1"/>
    <property type="match status" value="1"/>
</dbReference>
<dbReference type="Pfam" id="PF00908">
    <property type="entry name" value="dTDP_sugar_isom"/>
    <property type="match status" value="1"/>
</dbReference>
<accession>A0A3G9IF82</accession>
<dbReference type="GO" id="GO:0008830">
    <property type="term" value="F:dTDP-4-dehydrorhamnose 3,5-epimerase activity"/>
    <property type="evidence" value="ECO:0007669"/>
    <property type="project" value="InterPro"/>
</dbReference>
<keyword evidence="5" id="KW-0521">NADP</keyword>
<dbReference type="UniPathway" id="UPA00124"/>
<feature type="active site" description="Proton acceptor" evidence="3">
    <location>
        <position position="66"/>
    </location>
</feature>
<sequence length="465" mass="49703">MTDLTVERTPIPGLLVVHLPVHGDARGWFKENWQRAKMTALGLPDFGPVQNNMSFNASRGATRGIHTEPWDKFVSVASGSVFAAWVDMREGDSFGATFHIEIGPDVAVFVPRGVGNSYQALEDGTVYSYLVNDHFVAGFTYPALNLADETAGIPWPIPLDSAEVEISEKDQNNPRLADVTPMAPKKTLIVGAKGQLGRALAAVYPGAVQVDLDELDISDASAVAAWPWSEYATILNAAAYTAVDAAETPEGRPVAWKANAVAPANLAAAAREHGLTLVHVSSEYVFDGTAEEHTEDEAFSPLGVYAQTKAAGDIAVATAPRHYILRTSWVIGDGNNFVRTMATLASKGISPKVVDDQIGRLTFTDTLAGAIKHLLDIEAPFGTYNVTNGGQPMSWQAIAAEVYALSGRAREDVGATSTEEYFAEQVAAGKLISPRPKNSAMNLARIRATGFEPTDAMEALKAYLA</sequence>
<evidence type="ECO:0000313" key="8">
    <source>
        <dbReference type="Proteomes" id="UP000271573"/>
    </source>
</evidence>
<name>A0A3G9IF82_9ACTN</name>
<dbReference type="AlphaFoldDB" id="A0A3G9IF82"/>
<dbReference type="InterPro" id="IPR014710">
    <property type="entry name" value="RmlC-like_jellyroll"/>
</dbReference>
<dbReference type="EC" id="1.1.1.133" evidence="5"/>
<comment type="similarity">
    <text evidence="1">Belongs to the dTDP-4-dehydrorhamnose 3,5-epimerase family.</text>
</comment>
<keyword evidence="8" id="KW-1185">Reference proteome</keyword>
<gene>
    <name evidence="7" type="ORF">Back2_13530</name>
</gene>